<proteinExistence type="predicted"/>
<dbReference type="OrthoDB" id="5752864at2"/>
<evidence type="ECO:0000313" key="6">
    <source>
        <dbReference type="Proteomes" id="UP000315439"/>
    </source>
</evidence>
<keyword evidence="4" id="KW-1133">Transmembrane helix</keyword>
<organism evidence="5 6">
    <name type="scientific">Aliikangiella coralliicola</name>
    <dbReference type="NCBI Taxonomy" id="2592383"/>
    <lineage>
        <taxon>Bacteria</taxon>
        <taxon>Pseudomonadati</taxon>
        <taxon>Pseudomonadota</taxon>
        <taxon>Gammaproteobacteria</taxon>
        <taxon>Oceanospirillales</taxon>
        <taxon>Pleioneaceae</taxon>
        <taxon>Aliikangiella</taxon>
    </lineage>
</organism>
<dbReference type="Gene3D" id="2.40.420.20">
    <property type="match status" value="1"/>
</dbReference>
<feature type="transmembrane region" description="Helical" evidence="4">
    <location>
        <begin position="21"/>
        <end position="42"/>
    </location>
</feature>
<dbReference type="GO" id="GO:0030313">
    <property type="term" value="C:cell envelope"/>
    <property type="evidence" value="ECO:0007669"/>
    <property type="project" value="UniProtKB-SubCell"/>
</dbReference>
<accession>A0A545U6C6</accession>
<dbReference type="AlphaFoldDB" id="A0A545U6C6"/>
<dbReference type="EMBL" id="VIKS01000013">
    <property type="protein sequence ID" value="TQV85030.1"/>
    <property type="molecule type" value="Genomic_DNA"/>
</dbReference>
<comment type="subcellular location">
    <subcellularLocation>
        <location evidence="1">Cell envelope</location>
    </subcellularLocation>
</comment>
<dbReference type="RefSeq" id="WP_142933697.1">
    <property type="nucleotide sequence ID" value="NZ_ML660169.1"/>
</dbReference>
<dbReference type="InterPro" id="IPR050465">
    <property type="entry name" value="UPF0194_transport"/>
</dbReference>
<gene>
    <name evidence="5" type="ORF">FLL46_21815</name>
</gene>
<evidence type="ECO:0000256" key="1">
    <source>
        <dbReference type="ARBA" id="ARBA00004196"/>
    </source>
</evidence>
<dbReference type="PANTHER" id="PTHR32347:SF14">
    <property type="entry name" value="EFFLUX SYSTEM COMPONENT YKNX-RELATED"/>
    <property type="match status" value="1"/>
</dbReference>
<keyword evidence="4" id="KW-0472">Membrane</keyword>
<dbReference type="SUPFAM" id="SSF111369">
    <property type="entry name" value="HlyD-like secretion proteins"/>
    <property type="match status" value="1"/>
</dbReference>
<name>A0A545U6C6_9GAMM</name>
<protein>
    <submittedName>
        <fullName evidence="5">HlyD family efflux transporter periplasmic adaptor subunit</fullName>
    </submittedName>
</protein>
<keyword evidence="4" id="KW-0812">Transmembrane</keyword>
<dbReference type="Gene3D" id="2.40.30.170">
    <property type="match status" value="1"/>
</dbReference>
<sequence>MIRDTSSQDVILDKPKYNKHWLQLGIVIGLIVTLGIFAYPSLANWSSADVSVDSSRVRLATVKRGDFVKDISLQGNIVAANSPKLYAPAQGTVTLIANPGQSVEKGEKVATVSSPELTNRLQQEQAKLKSLAIELQRKKIEAKQTKIKTRQQIQLEKVVLDAAKREMRRATESIKIEAISQLDYEKAIDDLKRSQLKYDFAVEQAELEKENLAFETQTAEFEVNQYRLQVENTQRLVNELDIIAPVSGIVGSWSVEQKSAVSLNEALLTVVDLSAFQVEIDIPEAYADELGIGMVAKVTYNGKEFDAAMATISPEVTNNVVKGRLAFTAEPPPGIKQNQRVSSRVILDEKQNVLFLPRGSFVQHHGGRRAFVVNEGVATLTDINLGTSSINKIEIISGLQEGQEIIISNTDFVRDAEILILN</sequence>
<keyword evidence="2 3" id="KW-0175">Coiled coil</keyword>
<dbReference type="Gene3D" id="2.40.50.100">
    <property type="match status" value="1"/>
</dbReference>
<keyword evidence="6" id="KW-1185">Reference proteome</keyword>
<evidence type="ECO:0000256" key="3">
    <source>
        <dbReference type="SAM" id="Coils"/>
    </source>
</evidence>
<dbReference type="Gene3D" id="1.10.287.470">
    <property type="entry name" value="Helix hairpin bin"/>
    <property type="match status" value="1"/>
</dbReference>
<evidence type="ECO:0000313" key="5">
    <source>
        <dbReference type="EMBL" id="TQV85030.1"/>
    </source>
</evidence>
<evidence type="ECO:0000256" key="4">
    <source>
        <dbReference type="SAM" id="Phobius"/>
    </source>
</evidence>
<feature type="coiled-coil region" evidence="3">
    <location>
        <begin position="118"/>
        <end position="148"/>
    </location>
</feature>
<comment type="caution">
    <text evidence="5">The sequence shown here is derived from an EMBL/GenBank/DDBJ whole genome shotgun (WGS) entry which is preliminary data.</text>
</comment>
<evidence type="ECO:0000256" key="2">
    <source>
        <dbReference type="ARBA" id="ARBA00023054"/>
    </source>
</evidence>
<dbReference type="Proteomes" id="UP000315439">
    <property type="component" value="Unassembled WGS sequence"/>
</dbReference>
<dbReference type="PANTHER" id="PTHR32347">
    <property type="entry name" value="EFFLUX SYSTEM COMPONENT YKNX-RELATED"/>
    <property type="match status" value="1"/>
</dbReference>
<reference evidence="5 6" key="1">
    <citation type="submission" date="2019-07" db="EMBL/GenBank/DDBJ databases">
        <title>Draft genome for Aliikangiella sp. M105.</title>
        <authorList>
            <person name="Wang G."/>
        </authorList>
    </citation>
    <scope>NUCLEOTIDE SEQUENCE [LARGE SCALE GENOMIC DNA]</scope>
    <source>
        <strain evidence="5 6">M105</strain>
    </source>
</reference>